<dbReference type="InterPro" id="IPR050638">
    <property type="entry name" value="AA-Vitamin_Transporters"/>
</dbReference>
<feature type="transmembrane region" description="Helical" evidence="7">
    <location>
        <begin position="122"/>
        <end position="142"/>
    </location>
</feature>
<keyword evidence="3" id="KW-1003">Cell membrane</keyword>
<reference evidence="9 10" key="1">
    <citation type="submission" date="2019-01" db="EMBL/GenBank/DDBJ databases">
        <title>Genome sequencing of strain FW100M-2.</title>
        <authorList>
            <person name="Heo J."/>
            <person name="Kim S.-J."/>
            <person name="Kim J.-S."/>
            <person name="Hong S.-B."/>
            <person name="Kwon S.-W."/>
        </authorList>
    </citation>
    <scope>NUCLEOTIDE SEQUENCE [LARGE SCALE GENOMIC DNA]</scope>
    <source>
        <strain evidence="9 10">FW100M-2</strain>
    </source>
</reference>
<dbReference type="OrthoDB" id="510638at2"/>
<evidence type="ECO:0000256" key="5">
    <source>
        <dbReference type="ARBA" id="ARBA00022989"/>
    </source>
</evidence>
<evidence type="ECO:0000256" key="1">
    <source>
        <dbReference type="ARBA" id="ARBA00004651"/>
    </source>
</evidence>
<dbReference type="EMBL" id="CP035492">
    <property type="protein sequence ID" value="QAY65925.1"/>
    <property type="molecule type" value="Genomic_DNA"/>
</dbReference>
<keyword evidence="10" id="KW-1185">Reference proteome</keyword>
<dbReference type="InterPro" id="IPR000620">
    <property type="entry name" value="EamA_dom"/>
</dbReference>
<sequence>MLTKKQTVLYLLFLILMWGVNWPLSKYALTYTPPVLFAGLRTLIGGVLLIGIALPRWRLLRLKQNGLIYLISSLLSIVFYYGFQTIGLNYMPAGIFSAIVFLQPVLLGLFAWLWLGERMNGLKLLGLLLGFLGVAAMSVGGFENGLSIIGIVLALASALTWAFGTVYIKRVAAKVDMLWMTASQITIGGIIMLGYGSLTESWSAIEWSASFMTDTLFISVFVIALGWLVYFKLIGSGEAAVVGSFTFLIPVVSITCSVLFMNEHVTANLLAGLVLIVFSIVLVNYKQKQRKQRQASLQ</sequence>
<dbReference type="PANTHER" id="PTHR32322:SF18">
    <property type="entry name" value="S-ADENOSYLMETHIONINE_S-ADENOSYLHOMOCYSTEINE TRANSPORTER"/>
    <property type="match status" value="1"/>
</dbReference>
<dbReference type="Pfam" id="PF00892">
    <property type="entry name" value="EamA"/>
    <property type="match status" value="2"/>
</dbReference>
<feature type="transmembrane region" description="Helical" evidence="7">
    <location>
        <begin position="7"/>
        <end position="24"/>
    </location>
</feature>
<dbReference type="Gene3D" id="1.10.3730.20">
    <property type="match status" value="1"/>
</dbReference>
<comment type="subcellular location">
    <subcellularLocation>
        <location evidence="1">Cell membrane</location>
        <topology evidence="1">Multi-pass membrane protein</topology>
    </subcellularLocation>
</comment>
<keyword evidence="6 7" id="KW-0472">Membrane</keyword>
<dbReference type="SUPFAM" id="SSF103481">
    <property type="entry name" value="Multidrug resistance efflux transporter EmrE"/>
    <property type="match status" value="2"/>
</dbReference>
<evidence type="ECO:0000256" key="4">
    <source>
        <dbReference type="ARBA" id="ARBA00022692"/>
    </source>
</evidence>
<dbReference type="AlphaFoldDB" id="A0A4P6ETY6"/>
<dbReference type="KEGG" id="pprt:ET464_05525"/>
<dbReference type="RefSeq" id="WP_129438959.1">
    <property type="nucleotide sequence ID" value="NZ_CP035492.1"/>
</dbReference>
<name>A0A4P6ETY6_9BACL</name>
<evidence type="ECO:0000259" key="8">
    <source>
        <dbReference type="Pfam" id="PF00892"/>
    </source>
</evidence>
<feature type="transmembrane region" description="Helical" evidence="7">
    <location>
        <begin position="66"/>
        <end position="83"/>
    </location>
</feature>
<proteinExistence type="inferred from homology"/>
<feature type="domain" description="EamA" evidence="8">
    <location>
        <begin position="8"/>
        <end position="138"/>
    </location>
</feature>
<evidence type="ECO:0000256" key="6">
    <source>
        <dbReference type="ARBA" id="ARBA00023136"/>
    </source>
</evidence>
<feature type="transmembrane region" description="Helical" evidence="7">
    <location>
        <begin position="240"/>
        <end position="261"/>
    </location>
</feature>
<gene>
    <name evidence="9" type="ORF">ET464_05525</name>
</gene>
<dbReference type="Proteomes" id="UP000293568">
    <property type="component" value="Chromosome"/>
</dbReference>
<evidence type="ECO:0000313" key="10">
    <source>
        <dbReference type="Proteomes" id="UP000293568"/>
    </source>
</evidence>
<feature type="transmembrane region" description="Helical" evidence="7">
    <location>
        <begin position="36"/>
        <end position="54"/>
    </location>
</feature>
<evidence type="ECO:0000256" key="2">
    <source>
        <dbReference type="ARBA" id="ARBA00007362"/>
    </source>
</evidence>
<dbReference type="InterPro" id="IPR037185">
    <property type="entry name" value="EmrE-like"/>
</dbReference>
<comment type="similarity">
    <text evidence="2">Belongs to the EamA transporter family.</text>
</comment>
<feature type="transmembrane region" description="Helical" evidence="7">
    <location>
        <begin position="177"/>
        <end position="196"/>
    </location>
</feature>
<feature type="domain" description="EamA" evidence="8">
    <location>
        <begin position="149"/>
        <end position="284"/>
    </location>
</feature>
<organism evidence="9 10">
    <name type="scientific">Paenibacillus protaetiae</name>
    <dbReference type="NCBI Taxonomy" id="2509456"/>
    <lineage>
        <taxon>Bacteria</taxon>
        <taxon>Bacillati</taxon>
        <taxon>Bacillota</taxon>
        <taxon>Bacilli</taxon>
        <taxon>Bacillales</taxon>
        <taxon>Paenibacillaceae</taxon>
        <taxon>Paenibacillus</taxon>
    </lineage>
</organism>
<evidence type="ECO:0000256" key="7">
    <source>
        <dbReference type="SAM" id="Phobius"/>
    </source>
</evidence>
<accession>A0A4P6ETY6</accession>
<evidence type="ECO:0000313" key="9">
    <source>
        <dbReference type="EMBL" id="QAY65925.1"/>
    </source>
</evidence>
<dbReference type="GO" id="GO:0005886">
    <property type="term" value="C:plasma membrane"/>
    <property type="evidence" value="ECO:0007669"/>
    <property type="project" value="UniProtKB-SubCell"/>
</dbReference>
<feature type="transmembrane region" description="Helical" evidence="7">
    <location>
        <begin position="148"/>
        <end position="168"/>
    </location>
</feature>
<feature type="transmembrane region" description="Helical" evidence="7">
    <location>
        <begin position="216"/>
        <end position="233"/>
    </location>
</feature>
<dbReference type="PANTHER" id="PTHR32322">
    <property type="entry name" value="INNER MEMBRANE TRANSPORTER"/>
    <property type="match status" value="1"/>
</dbReference>
<keyword evidence="5 7" id="KW-1133">Transmembrane helix</keyword>
<feature type="transmembrane region" description="Helical" evidence="7">
    <location>
        <begin position="95"/>
        <end position="115"/>
    </location>
</feature>
<evidence type="ECO:0000256" key="3">
    <source>
        <dbReference type="ARBA" id="ARBA00022475"/>
    </source>
</evidence>
<protein>
    <submittedName>
        <fullName evidence="9">DMT family transporter</fullName>
    </submittedName>
</protein>
<keyword evidence="4 7" id="KW-0812">Transmembrane</keyword>
<feature type="transmembrane region" description="Helical" evidence="7">
    <location>
        <begin position="267"/>
        <end position="285"/>
    </location>
</feature>